<dbReference type="Pfam" id="PF13193">
    <property type="entry name" value="AMP-binding_C"/>
    <property type="match status" value="1"/>
</dbReference>
<dbReference type="Gene3D" id="3.30.300.30">
    <property type="match status" value="1"/>
</dbReference>
<keyword evidence="6" id="KW-1185">Reference proteome</keyword>
<evidence type="ECO:0000256" key="2">
    <source>
        <dbReference type="ARBA" id="ARBA00022598"/>
    </source>
</evidence>
<dbReference type="RefSeq" id="WP_037049042.1">
    <property type="nucleotide sequence ID" value="NZ_BAAAUZ010000003.1"/>
</dbReference>
<evidence type="ECO:0000313" key="5">
    <source>
        <dbReference type="EMBL" id="GLL13402.1"/>
    </source>
</evidence>
<evidence type="ECO:0000259" key="4">
    <source>
        <dbReference type="Pfam" id="PF13193"/>
    </source>
</evidence>
<evidence type="ECO:0000256" key="1">
    <source>
        <dbReference type="ARBA" id="ARBA00006432"/>
    </source>
</evidence>
<dbReference type="InterPro" id="IPR000873">
    <property type="entry name" value="AMP-dep_synth/lig_dom"/>
</dbReference>
<dbReference type="InterPro" id="IPR042099">
    <property type="entry name" value="ANL_N_sf"/>
</dbReference>
<feature type="domain" description="AMP-dependent synthetase/ligase" evidence="3">
    <location>
        <begin position="16"/>
        <end position="376"/>
    </location>
</feature>
<protein>
    <submittedName>
        <fullName evidence="5">AMP-dependent synthetase</fullName>
    </submittedName>
</protein>
<dbReference type="SUPFAM" id="SSF56801">
    <property type="entry name" value="Acetyl-CoA synthetase-like"/>
    <property type="match status" value="1"/>
</dbReference>
<evidence type="ECO:0000259" key="3">
    <source>
        <dbReference type="Pfam" id="PF00501"/>
    </source>
</evidence>
<feature type="domain" description="AMP-binding enzyme C-terminal" evidence="4">
    <location>
        <begin position="427"/>
        <end position="492"/>
    </location>
</feature>
<organism evidence="5 6">
    <name type="scientific">Pseudonocardia halophobica</name>
    <dbReference type="NCBI Taxonomy" id="29401"/>
    <lineage>
        <taxon>Bacteria</taxon>
        <taxon>Bacillati</taxon>
        <taxon>Actinomycetota</taxon>
        <taxon>Actinomycetes</taxon>
        <taxon>Pseudonocardiales</taxon>
        <taxon>Pseudonocardiaceae</taxon>
        <taxon>Pseudonocardia</taxon>
    </lineage>
</organism>
<keyword evidence="2" id="KW-0436">Ligase</keyword>
<dbReference type="PANTHER" id="PTHR43201:SF5">
    <property type="entry name" value="MEDIUM-CHAIN ACYL-COA LIGASE ACSF2, MITOCHONDRIAL"/>
    <property type="match status" value="1"/>
</dbReference>
<dbReference type="Proteomes" id="UP001143463">
    <property type="component" value="Unassembled WGS sequence"/>
</dbReference>
<dbReference type="Pfam" id="PF00501">
    <property type="entry name" value="AMP-binding"/>
    <property type="match status" value="1"/>
</dbReference>
<dbReference type="Gene3D" id="3.40.50.12780">
    <property type="entry name" value="N-terminal domain of ligase-like"/>
    <property type="match status" value="1"/>
</dbReference>
<sequence>MTRRWIAPTTLGDLVDRRAAEHPADEALVFPDGRATFAELAERAQLHARRLLGLGVGRGDRVGTLLPASVDLVAVMIGAAKIGAVTVPVNARFKAVELRQIVVHSGMRVLATDAASVPLVREATAEGAPELHHVLVLDDPESLAAADRSAAADEEVWARQPGVRVRDTAVIVYTSGTTAAPKGAMLSHEALTRLADGIGERMALTPDDRVWTAIPLFHGGGITFLLSCLTARAAFVHPGYFDPTTTLELLTTERVTVALAAFETIWMPVLNRPDFADFDLSGVRLVMAVGVPERLRDMASRLPWAVHVSCVAMTESSAFLTLNRRDDPLEKRVTTGGHPMPGMEVRVVDPETGADLPPDTPGELLFRGPTAFDGYFRDPGRTAEVIDADGWFHTGDLVVADADGRLTFRSRLKDMLKVGGENVAAAEVEGYLLGHPAVDLVAVVAAPDAYYVEVPAAFVQLKPGTTATEEELIEYCVGRIATYRVPRYVRWVAPGEWPMSGTKIKKYLLRERIADELKQRGITEAPRIRTP</sequence>
<dbReference type="PANTHER" id="PTHR43201">
    <property type="entry name" value="ACYL-COA SYNTHETASE"/>
    <property type="match status" value="1"/>
</dbReference>
<dbReference type="AlphaFoldDB" id="A0A9W6L5E5"/>
<dbReference type="GO" id="GO:0006631">
    <property type="term" value="P:fatty acid metabolic process"/>
    <property type="evidence" value="ECO:0007669"/>
    <property type="project" value="TreeGrafter"/>
</dbReference>
<reference evidence="5" key="2">
    <citation type="submission" date="2023-01" db="EMBL/GenBank/DDBJ databases">
        <authorList>
            <person name="Sun Q."/>
            <person name="Evtushenko L."/>
        </authorList>
    </citation>
    <scope>NUCLEOTIDE SEQUENCE</scope>
    <source>
        <strain evidence="5">VKM Ac-1069</strain>
    </source>
</reference>
<gene>
    <name evidence="5" type="ORF">GCM10017577_45450</name>
</gene>
<dbReference type="InterPro" id="IPR025110">
    <property type="entry name" value="AMP-bd_C"/>
</dbReference>
<comment type="caution">
    <text evidence="5">The sequence shown here is derived from an EMBL/GenBank/DDBJ whole genome shotgun (WGS) entry which is preliminary data.</text>
</comment>
<accession>A0A9W6L5E5</accession>
<proteinExistence type="inferred from homology"/>
<dbReference type="InterPro" id="IPR045851">
    <property type="entry name" value="AMP-bd_C_sf"/>
</dbReference>
<evidence type="ECO:0000313" key="6">
    <source>
        <dbReference type="Proteomes" id="UP001143463"/>
    </source>
</evidence>
<dbReference type="GO" id="GO:0031956">
    <property type="term" value="F:medium-chain fatty acid-CoA ligase activity"/>
    <property type="evidence" value="ECO:0007669"/>
    <property type="project" value="TreeGrafter"/>
</dbReference>
<reference evidence="5" key="1">
    <citation type="journal article" date="2014" name="Int. J. Syst. Evol. Microbiol.">
        <title>Complete genome sequence of Corynebacterium casei LMG S-19264T (=DSM 44701T), isolated from a smear-ripened cheese.</title>
        <authorList>
            <consortium name="US DOE Joint Genome Institute (JGI-PGF)"/>
            <person name="Walter F."/>
            <person name="Albersmeier A."/>
            <person name="Kalinowski J."/>
            <person name="Ruckert C."/>
        </authorList>
    </citation>
    <scope>NUCLEOTIDE SEQUENCE</scope>
    <source>
        <strain evidence="5">VKM Ac-1069</strain>
    </source>
</reference>
<dbReference type="EMBL" id="BSFQ01000021">
    <property type="protein sequence ID" value="GLL13402.1"/>
    <property type="molecule type" value="Genomic_DNA"/>
</dbReference>
<name>A0A9W6L5E5_9PSEU</name>
<comment type="similarity">
    <text evidence="1">Belongs to the ATP-dependent AMP-binding enzyme family.</text>
</comment>